<comment type="caution">
    <text evidence="2">The sequence shown here is derived from an EMBL/GenBank/DDBJ whole genome shotgun (WGS) entry which is preliminary data.</text>
</comment>
<sequence>MHKRRKTIEHQWLELMDIRGGLSTEDQRRLEALEIGHEGECTFDFWMERYGDEQWRVYRDIWIDAGGPTQVDTMVVTETGVFIFDVKNYSGDYAYLNGRWSVNGRPIIKDIFVQLKRSMEKVHLMLRQIDLSLQAEGLIVFINEHFTFESEAGIDERFVMRHTLKKHLQTMDEGSVVMRMPIDMLCRRIESYFIDNPYPAPACDDDVYSRLKKGVRCAGCGGFRHMVMRYHLKCLGCGNKEAKERAVLRSICEYGVLRNDRNLRVRNIIHFVDNIVSERYVRFLLAKHFEAISRGKHAAYKNMRQVWEYCDINVTSKYKDRKI</sequence>
<dbReference type="AlphaFoldDB" id="A0A558AXQ9"/>
<keyword evidence="3" id="KW-1185">Reference proteome</keyword>
<evidence type="ECO:0000313" key="3">
    <source>
        <dbReference type="Proteomes" id="UP000315103"/>
    </source>
</evidence>
<evidence type="ECO:0000259" key="1">
    <source>
        <dbReference type="PROSITE" id="PS50965"/>
    </source>
</evidence>
<feature type="domain" description="NERD" evidence="1">
    <location>
        <begin position="35"/>
        <end position="148"/>
    </location>
</feature>
<evidence type="ECO:0000313" key="2">
    <source>
        <dbReference type="EMBL" id="TVT29035.1"/>
    </source>
</evidence>
<protein>
    <submittedName>
        <fullName evidence="2">NERD domain-containing protein</fullName>
    </submittedName>
</protein>
<organism evidence="2 3">
    <name type="scientific">Salinicoccus cyprini</name>
    <dbReference type="NCBI Taxonomy" id="2493691"/>
    <lineage>
        <taxon>Bacteria</taxon>
        <taxon>Bacillati</taxon>
        <taxon>Bacillota</taxon>
        <taxon>Bacilli</taxon>
        <taxon>Bacillales</taxon>
        <taxon>Staphylococcaceae</taxon>
        <taxon>Salinicoccus</taxon>
    </lineage>
</organism>
<dbReference type="EMBL" id="VMSJ01000001">
    <property type="protein sequence ID" value="TVT29035.1"/>
    <property type="molecule type" value="Genomic_DNA"/>
</dbReference>
<proteinExistence type="predicted"/>
<dbReference type="Proteomes" id="UP000315103">
    <property type="component" value="Unassembled WGS sequence"/>
</dbReference>
<dbReference type="PROSITE" id="PS50965">
    <property type="entry name" value="NERD"/>
    <property type="match status" value="1"/>
</dbReference>
<accession>A0A558AXQ9</accession>
<gene>
    <name evidence="2" type="ORF">FO441_01800</name>
</gene>
<dbReference type="Pfam" id="PF08378">
    <property type="entry name" value="NERD"/>
    <property type="match status" value="1"/>
</dbReference>
<dbReference type="RefSeq" id="WP_145284932.1">
    <property type="nucleotide sequence ID" value="NZ_VMSJ01000001.1"/>
</dbReference>
<name>A0A558AXQ9_9STAP</name>
<dbReference type="InterPro" id="IPR011528">
    <property type="entry name" value="NERD"/>
</dbReference>
<reference evidence="2 3" key="1">
    <citation type="submission" date="2019-07" db="EMBL/GenBank/DDBJ databases">
        <title>Salinicoccus cyprini sp. nov., isolated from gastro-intestinal tract of mirror carp, Cyprinus carpio var. specularis, collected from Gobind Sagar Reservoir, Himachal Pradesh, India.</title>
        <authorList>
            <person name="Talwar C."/>
            <person name="Singh A.K."/>
            <person name="Lal R."/>
            <person name="Negi R.K."/>
        </authorList>
    </citation>
    <scope>NUCLEOTIDE SEQUENCE [LARGE SCALE GENOMIC DNA]</scope>
    <source>
        <strain evidence="2 3">CT19</strain>
    </source>
</reference>
<dbReference type="OrthoDB" id="2387294at2"/>